<keyword evidence="2" id="KW-0472">Membrane</keyword>
<gene>
    <name evidence="3" type="ORF">ANCCAN_03184</name>
</gene>
<reference evidence="3 4" key="1">
    <citation type="submission" date="2014-10" db="EMBL/GenBank/DDBJ databases">
        <title>Draft genome of the hookworm Ancylostoma caninum.</title>
        <authorList>
            <person name="Mitreva M."/>
        </authorList>
    </citation>
    <scope>NUCLEOTIDE SEQUENCE [LARGE SCALE GENOMIC DNA]</scope>
    <source>
        <strain evidence="3 4">Baltimore</strain>
    </source>
</reference>
<comment type="caution">
    <text evidence="3">The sequence shown here is derived from an EMBL/GenBank/DDBJ whole genome shotgun (WGS) entry which is preliminary data.</text>
</comment>
<proteinExistence type="predicted"/>
<keyword evidence="4" id="KW-1185">Reference proteome</keyword>
<dbReference type="OrthoDB" id="5842203at2759"/>
<evidence type="ECO:0000313" key="3">
    <source>
        <dbReference type="EMBL" id="RCN50571.1"/>
    </source>
</evidence>
<dbReference type="EMBL" id="JOJR01000021">
    <property type="protein sequence ID" value="RCN50571.1"/>
    <property type="molecule type" value="Genomic_DNA"/>
</dbReference>
<protein>
    <submittedName>
        <fullName evidence="3">Uncharacterized protein</fullName>
    </submittedName>
</protein>
<sequence length="54" mass="6499">MKANFLTRERGPKNRKQEPLTFDNNCNEDPWVIKVILMIYFVIRMYYLSSITLS</sequence>
<feature type="transmembrane region" description="Helical" evidence="2">
    <location>
        <begin position="31"/>
        <end position="48"/>
    </location>
</feature>
<accession>A0A368H1T6</accession>
<keyword evidence="2" id="KW-1133">Transmembrane helix</keyword>
<evidence type="ECO:0000313" key="4">
    <source>
        <dbReference type="Proteomes" id="UP000252519"/>
    </source>
</evidence>
<evidence type="ECO:0000256" key="2">
    <source>
        <dbReference type="SAM" id="Phobius"/>
    </source>
</evidence>
<organism evidence="3 4">
    <name type="scientific">Ancylostoma caninum</name>
    <name type="common">Dog hookworm</name>
    <dbReference type="NCBI Taxonomy" id="29170"/>
    <lineage>
        <taxon>Eukaryota</taxon>
        <taxon>Metazoa</taxon>
        <taxon>Ecdysozoa</taxon>
        <taxon>Nematoda</taxon>
        <taxon>Chromadorea</taxon>
        <taxon>Rhabditida</taxon>
        <taxon>Rhabditina</taxon>
        <taxon>Rhabditomorpha</taxon>
        <taxon>Strongyloidea</taxon>
        <taxon>Ancylostomatidae</taxon>
        <taxon>Ancylostomatinae</taxon>
        <taxon>Ancylostoma</taxon>
    </lineage>
</organism>
<evidence type="ECO:0000256" key="1">
    <source>
        <dbReference type="SAM" id="MobiDB-lite"/>
    </source>
</evidence>
<feature type="region of interest" description="Disordered" evidence="1">
    <location>
        <begin position="1"/>
        <end position="21"/>
    </location>
</feature>
<feature type="compositionally biased region" description="Basic and acidic residues" evidence="1">
    <location>
        <begin position="7"/>
        <end position="18"/>
    </location>
</feature>
<dbReference type="Proteomes" id="UP000252519">
    <property type="component" value="Unassembled WGS sequence"/>
</dbReference>
<keyword evidence="2" id="KW-0812">Transmembrane</keyword>
<dbReference type="AlphaFoldDB" id="A0A368H1T6"/>
<name>A0A368H1T6_ANCCA</name>